<organism evidence="2 3">
    <name type="scientific">Steinernema carpocapsae</name>
    <name type="common">Entomopathogenic nematode</name>
    <dbReference type="NCBI Taxonomy" id="34508"/>
    <lineage>
        <taxon>Eukaryota</taxon>
        <taxon>Metazoa</taxon>
        <taxon>Ecdysozoa</taxon>
        <taxon>Nematoda</taxon>
        <taxon>Chromadorea</taxon>
        <taxon>Rhabditida</taxon>
        <taxon>Tylenchina</taxon>
        <taxon>Panagrolaimomorpha</taxon>
        <taxon>Strongyloidoidea</taxon>
        <taxon>Steinernematidae</taxon>
        <taxon>Steinernema</taxon>
    </lineage>
</organism>
<dbReference type="AlphaFoldDB" id="A0A4U5MIM7"/>
<name>A0A4U5MIM7_STECR</name>
<evidence type="ECO:0000313" key="2">
    <source>
        <dbReference type="EMBL" id="TKR69208.1"/>
    </source>
</evidence>
<evidence type="ECO:0000313" key="3">
    <source>
        <dbReference type="Proteomes" id="UP000298663"/>
    </source>
</evidence>
<protein>
    <submittedName>
        <fullName evidence="2">Uncharacterized protein</fullName>
    </submittedName>
</protein>
<reference evidence="2 3" key="1">
    <citation type="journal article" date="2015" name="Genome Biol.">
        <title>Comparative genomics of Steinernema reveals deeply conserved gene regulatory networks.</title>
        <authorList>
            <person name="Dillman A.R."/>
            <person name="Macchietto M."/>
            <person name="Porter C.F."/>
            <person name="Rogers A."/>
            <person name="Williams B."/>
            <person name="Antoshechkin I."/>
            <person name="Lee M.M."/>
            <person name="Goodwin Z."/>
            <person name="Lu X."/>
            <person name="Lewis E.E."/>
            <person name="Goodrich-Blair H."/>
            <person name="Stock S.P."/>
            <person name="Adams B.J."/>
            <person name="Sternberg P.W."/>
            <person name="Mortazavi A."/>
        </authorList>
    </citation>
    <scope>NUCLEOTIDE SEQUENCE [LARGE SCALE GENOMIC DNA]</scope>
    <source>
        <strain evidence="2 3">ALL</strain>
    </source>
</reference>
<keyword evidence="1" id="KW-0812">Transmembrane</keyword>
<dbReference type="EMBL" id="AZBU02000007">
    <property type="protein sequence ID" value="TKR69208.1"/>
    <property type="molecule type" value="Genomic_DNA"/>
</dbReference>
<sequence length="97" mass="11321">MLLFQIVVTFDHSAFLISVCQDLFFELNCRYSYVTLYHTLFRVITSVLTCFIFMVTAYAVSDLYIQIQAEKLPIIRRKGKDMDGEPETDILLMPLEN</sequence>
<proteinExistence type="predicted"/>
<keyword evidence="1" id="KW-0472">Membrane</keyword>
<reference evidence="2 3" key="2">
    <citation type="journal article" date="2019" name="G3 (Bethesda)">
        <title>Hybrid Assembly of the Genome of the Entomopathogenic Nematode Steinernema carpocapsae Identifies the X-Chromosome.</title>
        <authorList>
            <person name="Serra L."/>
            <person name="Macchietto M."/>
            <person name="Macias-Munoz A."/>
            <person name="McGill C.J."/>
            <person name="Rodriguez I.M."/>
            <person name="Rodriguez B."/>
            <person name="Murad R."/>
            <person name="Mortazavi A."/>
        </authorList>
    </citation>
    <scope>NUCLEOTIDE SEQUENCE [LARGE SCALE GENOMIC DNA]</scope>
    <source>
        <strain evidence="2 3">ALL</strain>
    </source>
</reference>
<gene>
    <name evidence="2" type="ORF">L596_021392</name>
</gene>
<accession>A0A4U5MIM7</accession>
<keyword evidence="1" id="KW-1133">Transmembrane helix</keyword>
<dbReference type="Proteomes" id="UP000298663">
    <property type="component" value="Unassembled WGS sequence"/>
</dbReference>
<evidence type="ECO:0000256" key="1">
    <source>
        <dbReference type="SAM" id="Phobius"/>
    </source>
</evidence>
<keyword evidence="3" id="KW-1185">Reference proteome</keyword>
<feature type="transmembrane region" description="Helical" evidence="1">
    <location>
        <begin position="40"/>
        <end position="61"/>
    </location>
</feature>
<comment type="caution">
    <text evidence="2">The sequence shown here is derived from an EMBL/GenBank/DDBJ whole genome shotgun (WGS) entry which is preliminary data.</text>
</comment>